<dbReference type="GO" id="GO:0043024">
    <property type="term" value="F:ribosomal small subunit binding"/>
    <property type="evidence" value="ECO:0007669"/>
    <property type="project" value="TreeGrafter"/>
</dbReference>
<evidence type="ECO:0000313" key="2">
    <source>
        <dbReference type="EMBL" id="NMC63713.1"/>
    </source>
</evidence>
<dbReference type="Gene3D" id="3.30.160.100">
    <property type="entry name" value="Ribosome hibernation promotion factor-like"/>
    <property type="match status" value="1"/>
</dbReference>
<reference evidence="2 3" key="1">
    <citation type="journal article" date="2020" name="Biotechnol. Biofuels">
        <title>New insights from the biogas microbiome by comprehensive genome-resolved metagenomics of nearly 1600 species originating from multiple anaerobic digesters.</title>
        <authorList>
            <person name="Campanaro S."/>
            <person name="Treu L."/>
            <person name="Rodriguez-R L.M."/>
            <person name="Kovalovszki A."/>
            <person name="Ziels R.M."/>
            <person name="Maus I."/>
            <person name="Zhu X."/>
            <person name="Kougias P.G."/>
            <person name="Basile A."/>
            <person name="Luo G."/>
            <person name="Schluter A."/>
            <person name="Konstantinidis K.T."/>
            <person name="Angelidaki I."/>
        </authorList>
    </citation>
    <scope>NUCLEOTIDE SEQUENCE [LARGE SCALE GENOMIC DNA]</scope>
    <source>
        <strain evidence="2">AS27yjCOA_65</strain>
    </source>
</reference>
<dbReference type="SUPFAM" id="SSF69754">
    <property type="entry name" value="Ribosome binding protein Y (YfiA homologue)"/>
    <property type="match status" value="1"/>
</dbReference>
<accession>A0A7X9FSX5</accession>
<dbReference type="GO" id="GO:0045900">
    <property type="term" value="P:negative regulation of translational elongation"/>
    <property type="evidence" value="ECO:0007669"/>
    <property type="project" value="TreeGrafter"/>
</dbReference>
<proteinExistence type="predicted"/>
<dbReference type="EMBL" id="JAAZON010000511">
    <property type="protein sequence ID" value="NMC63713.1"/>
    <property type="molecule type" value="Genomic_DNA"/>
</dbReference>
<dbReference type="Proteomes" id="UP000524246">
    <property type="component" value="Unassembled WGS sequence"/>
</dbReference>
<dbReference type="PANTHER" id="PTHR33231">
    <property type="entry name" value="30S RIBOSOMAL PROTEIN"/>
    <property type="match status" value="1"/>
</dbReference>
<dbReference type="InterPro" id="IPR050574">
    <property type="entry name" value="HPF/YfiA_ribosome-assoc"/>
</dbReference>
<dbReference type="NCBIfam" id="TIGR00741">
    <property type="entry name" value="yfiA"/>
    <property type="match status" value="1"/>
</dbReference>
<evidence type="ECO:0000313" key="3">
    <source>
        <dbReference type="Proteomes" id="UP000524246"/>
    </source>
</evidence>
<dbReference type="Pfam" id="PF02482">
    <property type="entry name" value="Ribosomal_S30AE"/>
    <property type="match status" value="1"/>
</dbReference>
<organism evidence="2 3">
    <name type="scientific">SAR324 cluster bacterium</name>
    <dbReference type="NCBI Taxonomy" id="2024889"/>
    <lineage>
        <taxon>Bacteria</taxon>
        <taxon>Deltaproteobacteria</taxon>
        <taxon>SAR324 cluster</taxon>
    </lineage>
</organism>
<gene>
    <name evidence="2" type="primary">raiA</name>
    <name evidence="2" type="ORF">GYA55_11175</name>
</gene>
<dbReference type="InterPro" id="IPR003489">
    <property type="entry name" value="RHF/RaiA"/>
</dbReference>
<protein>
    <submittedName>
        <fullName evidence="2">Ribosome-associated translation inhibitor RaiA</fullName>
    </submittedName>
</protein>
<evidence type="ECO:0000256" key="1">
    <source>
        <dbReference type="ARBA" id="ARBA00022845"/>
    </source>
</evidence>
<name>A0A7X9FSX5_9DELT</name>
<dbReference type="InterPro" id="IPR036567">
    <property type="entry name" value="RHF-like"/>
</dbReference>
<sequence>MSAQKKLVEVNITFRNTEATDALTKYATEKIRSCIQKFTHHDVVVDVVLKIEKTRHIAEASFRTDNADFHCKEDSNDLYKSIDQLVDTISEQMRRHKEKIKVRH</sequence>
<dbReference type="PANTHER" id="PTHR33231:SF1">
    <property type="entry name" value="30S RIBOSOMAL PROTEIN"/>
    <property type="match status" value="1"/>
</dbReference>
<dbReference type="GO" id="GO:0022627">
    <property type="term" value="C:cytosolic small ribosomal subunit"/>
    <property type="evidence" value="ECO:0007669"/>
    <property type="project" value="TreeGrafter"/>
</dbReference>
<dbReference type="AlphaFoldDB" id="A0A7X9FSX5"/>
<comment type="caution">
    <text evidence="2">The sequence shown here is derived from an EMBL/GenBank/DDBJ whole genome shotgun (WGS) entry which is preliminary data.</text>
</comment>
<dbReference type="CDD" id="cd00552">
    <property type="entry name" value="RaiA"/>
    <property type="match status" value="1"/>
</dbReference>
<keyword evidence="1" id="KW-0810">Translation regulation</keyword>